<keyword evidence="2" id="KW-1185">Reference proteome</keyword>
<dbReference type="Proteomes" id="UP000092651">
    <property type="component" value="Unassembled WGS sequence"/>
</dbReference>
<dbReference type="EMBL" id="MAYH01000049">
    <property type="protein sequence ID" value="OCA68450.1"/>
    <property type="molecule type" value="Genomic_DNA"/>
</dbReference>
<accession>A0A1B8ZA54</accession>
<evidence type="ECO:0008006" key="3">
    <source>
        <dbReference type="Google" id="ProtNLM"/>
    </source>
</evidence>
<reference evidence="1 2" key="1">
    <citation type="submission" date="2016-07" db="EMBL/GenBank/DDBJ databases">
        <authorList>
            <person name="Jeong J.-J."/>
            <person name="Kim D.W."/>
            <person name="Sang M.K."/>
            <person name="Choi I.-G."/>
            <person name="Kim K.D."/>
        </authorList>
    </citation>
    <scope>NUCLEOTIDE SEQUENCE [LARGE SCALE GENOMIC DNA]</scope>
    <source>
        <strain evidence="1 2">UTM-3</strain>
    </source>
</reference>
<sequence length="380" mass="45028">MKMIRFDKNLLDKYVKYSSISVEKHPTEELYLYGYHSGLEKSNVIWDDNNIHCRGLIINGEGEVLARPFPKFFTYRRYIDDETLLLSEGQNFKIPETGFKIFEKVDGTMTTLYWVDDKPFLATQRSFENVNAKEATKILYEKYSHTFSKLKRDRTYVFEAIFPETNVLIDYGTSRDLYMIGVLDNETGDNLPLEDLGFPVAKDYTEMYKDVKNFEALQNLNLPNQEGFVLVFESGERIKLKFPWYKEAHKIMAEIIQKEKQLYLMNRQLSQKLGLKNSYITNLLIWDHLRKGLTVENIHENTPETFFAVGVEQWIINTKIDLQNEFNNAKNSNPNLSQDELWQMVKPEKLTFFNYDKKLSETEYSTNMWKRINRLKKVYR</sequence>
<proteinExistence type="predicted"/>
<dbReference type="RefSeq" id="WP_065396321.1">
    <property type="nucleotide sequence ID" value="NZ_MAYH01000049.1"/>
</dbReference>
<gene>
    <name evidence="1" type="ORF">BBI01_18575</name>
</gene>
<evidence type="ECO:0000313" key="1">
    <source>
        <dbReference type="EMBL" id="OCA68450.1"/>
    </source>
</evidence>
<protein>
    <recommendedName>
        <fullName evidence="3">T4 RNA ligase 1-like N-terminal domain-containing protein</fullName>
    </recommendedName>
</protein>
<name>A0A1B8ZA54_9FLAO</name>
<comment type="caution">
    <text evidence="1">The sequence shown here is derived from an EMBL/GenBank/DDBJ whole genome shotgun (WGS) entry which is preliminary data.</text>
</comment>
<dbReference type="AlphaFoldDB" id="A0A1B8ZA54"/>
<evidence type="ECO:0000313" key="2">
    <source>
        <dbReference type="Proteomes" id="UP000092651"/>
    </source>
</evidence>
<organism evidence="1 2">
    <name type="scientific">Chryseobacterium artocarpi</name>
    <dbReference type="NCBI Taxonomy" id="1414727"/>
    <lineage>
        <taxon>Bacteria</taxon>
        <taxon>Pseudomonadati</taxon>
        <taxon>Bacteroidota</taxon>
        <taxon>Flavobacteriia</taxon>
        <taxon>Flavobacteriales</taxon>
        <taxon>Weeksellaceae</taxon>
        <taxon>Chryseobacterium group</taxon>
        <taxon>Chryseobacterium</taxon>
    </lineage>
</organism>